<evidence type="ECO:0000313" key="1">
    <source>
        <dbReference type="EMBL" id="SVE20097.1"/>
    </source>
</evidence>
<proteinExistence type="predicted"/>
<dbReference type="EMBL" id="UINC01200965">
    <property type="protein sequence ID" value="SVE20097.1"/>
    <property type="molecule type" value="Genomic_DNA"/>
</dbReference>
<dbReference type="SUPFAM" id="SSF53187">
    <property type="entry name" value="Zn-dependent exopeptidases"/>
    <property type="match status" value="1"/>
</dbReference>
<feature type="non-terminal residue" evidence="1">
    <location>
        <position position="245"/>
    </location>
</feature>
<reference evidence="1" key="1">
    <citation type="submission" date="2018-05" db="EMBL/GenBank/DDBJ databases">
        <authorList>
            <person name="Lanie J.A."/>
            <person name="Ng W.-L."/>
            <person name="Kazmierczak K.M."/>
            <person name="Andrzejewski T.M."/>
            <person name="Davidsen T.M."/>
            <person name="Wayne K.J."/>
            <person name="Tettelin H."/>
            <person name="Glass J.I."/>
            <person name="Rusch D."/>
            <person name="Podicherti R."/>
            <person name="Tsui H.-C.T."/>
            <person name="Winkler M.E."/>
        </authorList>
    </citation>
    <scope>NUCLEOTIDE SEQUENCE</scope>
</reference>
<dbReference type="Gene3D" id="3.40.630.10">
    <property type="entry name" value="Zn peptidases"/>
    <property type="match status" value="1"/>
</dbReference>
<accession>A0A383BIZ7</accession>
<feature type="non-terminal residue" evidence="1">
    <location>
        <position position="1"/>
    </location>
</feature>
<protein>
    <recommendedName>
        <fullName evidence="2">PA domain-containing protein</fullName>
    </recommendedName>
</protein>
<evidence type="ECO:0008006" key="2">
    <source>
        <dbReference type="Google" id="ProtNLM"/>
    </source>
</evidence>
<dbReference type="AlphaFoldDB" id="A0A383BIZ7"/>
<dbReference type="Gene3D" id="3.50.30.30">
    <property type="match status" value="1"/>
</dbReference>
<gene>
    <name evidence="1" type="ORF">METZ01_LOCUS472951</name>
</gene>
<name>A0A383BIZ7_9ZZZZ</name>
<organism evidence="1">
    <name type="scientific">marine metagenome</name>
    <dbReference type="NCBI Taxonomy" id="408172"/>
    <lineage>
        <taxon>unclassified sequences</taxon>
        <taxon>metagenomes</taxon>
        <taxon>ecological metagenomes</taxon>
    </lineage>
</organism>
<sequence>GPVQEIKKWIEELYAFGPRRAGSPIGREVEDYVEEQFKLIGLEDVRRQSIPLTYWDCTGHALQIDGEQISSSYIPFTKFTNQEGISGELVYLNPEDPGIESVDLKGKIVLVDICFPMLEGKVLKLLALDMHDPDNSIPNGPIHEATWIRLNWELYEWAHKRGAVGFIGILKDQPGGHHSYYAPYGFKEGNRILDKPIPGLWASKFDREKLLRFAREAKTASIVLIGSANPSQSANILGQIKGESA</sequence>